<accession>A0A1H9FMY1</accession>
<evidence type="ECO:0000259" key="1">
    <source>
        <dbReference type="Pfam" id="PF13568"/>
    </source>
</evidence>
<dbReference type="AlphaFoldDB" id="A0A1H9FMY1"/>
<name>A0A1H9FMY1_9BACT</name>
<keyword evidence="3" id="KW-1185">Reference proteome</keyword>
<protein>
    <submittedName>
        <fullName evidence="2">Outer membrane protein beta-barrel domain-containing protein</fullName>
    </submittedName>
</protein>
<proteinExistence type="predicted"/>
<dbReference type="EMBL" id="FOFB01000009">
    <property type="protein sequence ID" value="SEQ38708.1"/>
    <property type="molecule type" value="Genomic_DNA"/>
</dbReference>
<dbReference type="RefSeq" id="WP_090167742.1">
    <property type="nucleotide sequence ID" value="NZ_FOFB01000009.1"/>
</dbReference>
<sequence>MSRLFFVLLFFLPLLLIGQTYERSYGIEFAPHHGSRRISAGQNVPFTEVERQDSLETGRGGFSAGIVFESRADKIGFTTGLRYLQTGYAVDEQTTGSTSGRTFTQAIKASYISVPFELNFHQDITEKDRVHFILGVAAHLHLQTTNTQTVFQDGNEVEKIIISDDPDKDYRSPVVSLNTGIGFDRKLSENWAIRLQPNFQFFLQGNLRDSFNQTNRNYYQLGFRLTVRRLFL</sequence>
<dbReference type="Pfam" id="PF13568">
    <property type="entry name" value="OMP_b-brl_2"/>
    <property type="match status" value="1"/>
</dbReference>
<dbReference type="InParanoid" id="A0A1H9FMY1"/>
<feature type="domain" description="Outer membrane protein beta-barrel" evidence="1">
    <location>
        <begin position="50"/>
        <end position="199"/>
    </location>
</feature>
<dbReference type="InterPro" id="IPR025665">
    <property type="entry name" value="Beta-barrel_OMP_2"/>
</dbReference>
<dbReference type="OrthoDB" id="1492637at2"/>
<evidence type="ECO:0000313" key="3">
    <source>
        <dbReference type="Proteomes" id="UP000199021"/>
    </source>
</evidence>
<gene>
    <name evidence="2" type="ORF">SAMN05444359_10920</name>
</gene>
<reference evidence="3" key="1">
    <citation type="submission" date="2016-10" db="EMBL/GenBank/DDBJ databases">
        <authorList>
            <person name="Varghese N."/>
            <person name="Submissions S."/>
        </authorList>
    </citation>
    <scope>NUCLEOTIDE SEQUENCE [LARGE SCALE GENOMIC DNA]</scope>
    <source>
        <strain evidence="3">DSM 24740</strain>
    </source>
</reference>
<evidence type="ECO:0000313" key="2">
    <source>
        <dbReference type="EMBL" id="SEQ38708.1"/>
    </source>
</evidence>
<organism evidence="2 3">
    <name type="scientific">Neolewinella agarilytica</name>
    <dbReference type="NCBI Taxonomy" id="478744"/>
    <lineage>
        <taxon>Bacteria</taxon>
        <taxon>Pseudomonadati</taxon>
        <taxon>Bacteroidota</taxon>
        <taxon>Saprospiria</taxon>
        <taxon>Saprospirales</taxon>
        <taxon>Lewinellaceae</taxon>
        <taxon>Neolewinella</taxon>
    </lineage>
</organism>
<dbReference type="Proteomes" id="UP000199021">
    <property type="component" value="Unassembled WGS sequence"/>
</dbReference>